<keyword evidence="8" id="KW-1185">Reference proteome</keyword>
<dbReference type="CDD" id="cd03225">
    <property type="entry name" value="ABC_cobalt_CbiO_domain1"/>
    <property type="match status" value="1"/>
</dbReference>
<evidence type="ECO:0000256" key="2">
    <source>
        <dbReference type="ARBA" id="ARBA00022737"/>
    </source>
</evidence>
<keyword evidence="4 7" id="KW-0067">ATP-binding</keyword>
<dbReference type="GO" id="GO:0016887">
    <property type="term" value="F:ATP hydrolysis activity"/>
    <property type="evidence" value="ECO:0007669"/>
    <property type="project" value="InterPro"/>
</dbReference>
<dbReference type="EMBL" id="ATLK01000001">
    <property type="protein sequence ID" value="KFF31300.1"/>
    <property type="molecule type" value="Genomic_DNA"/>
</dbReference>
<dbReference type="PANTHER" id="PTHR19211">
    <property type="entry name" value="ATP-BINDING TRANSPORT PROTEIN-RELATED"/>
    <property type="match status" value="1"/>
</dbReference>
<dbReference type="SMART" id="SM00382">
    <property type="entry name" value="AAA"/>
    <property type="match status" value="2"/>
</dbReference>
<gene>
    <name evidence="7" type="ORF">BBOMB_0644</name>
</gene>
<dbReference type="PROSITE" id="PS50893">
    <property type="entry name" value="ABC_TRANSPORTER_2"/>
    <property type="match status" value="1"/>
</dbReference>
<dbReference type="Gene3D" id="3.40.50.300">
    <property type="entry name" value="P-loop containing nucleotide triphosphate hydrolases"/>
    <property type="match status" value="3"/>
</dbReference>
<evidence type="ECO:0000313" key="8">
    <source>
        <dbReference type="Proteomes" id="UP000028730"/>
    </source>
</evidence>
<dbReference type="EC" id="3.6.3.36" evidence="7"/>
<proteinExistence type="predicted"/>
<dbReference type="InterPro" id="IPR017871">
    <property type="entry name" value="ABC_transporter-like_CS"/>
</dbReference>
<evidence type="ECO:0000256" key="4">
    <source>
        <dbReference type="ARBA" id="ARBA00022840"/>
    </source>
</evidence>
<protein>
    <submittedName>
        <fullName evidence="7">ABC transporter, ATP-binding protein</fullName>
        <ecNumber evidence="7">3.6.3.36</ecNumber>
    </submittedName>
</protein>
<feature type="region of interest" description="Disordered" evidence="5">
    <location>
        <begin position="348"/>
        <end position="391"/>
    </location>
</feature>
<dbReference type="InterPro" id="IPR003439">
    <property type="entry name" value="ABC_transporter-like_ATP-bd"/>
</dbReference>
<dbReference type="GO" id="GO:0005524">
    <property type="term" value="F:ATP binding"/>
    <property type="evidence" value="ECO:0007669"/>
    <property type="project" value="UniProtKB-KW"/>
</dbReference>
<feature type="domain" description="ABC transporter" evidence="6">
    <location>
        <begin position="10"/>
        <end position="217"/>
    </location>
</feature>
<dbReference type="PANTHER" id="PTHR19211:SF14">
    <property type="entry name" value="ATP-BINDING CASSETTE SUB-FAMILY F MEMBER 1"/>
    <property type="match status" value="1"/>
</dbReference>
<keyword evidence="3" id="KW-0547">Nucleotide-binding</keyword>
<dbReference type="GO" id="GO:0022857">
    <property type="term" value="F:transmembrane transporter activity"/>
    <property type="evidence" value="ECO:0007669"/>
    <property type="project" value="UniProtKB-ARBA"/>
</dbReference>
<dbReference type="eggNOG" id="COG0488">
    <property type="taxonomic scope" value="Bacteria"/>
</dbReference>
<dbReference type="GO" id="GO:0016020">
    <property type="term" value="C:membrane"/>
    <property type="evidence" value="ECO:0007669"/>
    <property type="project" value="InterPro"/>
</dbReference>
<keyword evidence="7" id="KW-0378">Hydrolase</keyword>
<dbReference type="PROSITE" id="PS00211">
    <property type="entry name" value="ABC_TRANSPORTER_1"/>
    <property type="match status" value="1"/>
</dbReference>
<evidence type="ECO:0000256" key="1">
    <source>
        <dbReference type="ARBA" id="ARBA00022448"/>
    </source>
</evidence>
<accession>A0A080N4F3</accession>
<dbReference type="InterPro" id="IPR050611">
    <property type="entry name" value="ABCF"/>
</dbReference>
<dbReference type="Pfam" id="PF00005">
    <property type="entry name" value="ABC_tran"/>
    <property type="match status" value="2"/>
</dbReference>
<evidence type="ECO:0000259" key="6">
    <source>
        <dbReference type="PROSITE" id="PS50893"/>
    </source>
</evidence>
<dbReference type="Proteomes" id="UP000028730">
    <property type="component" value="Unassembled WGS sequence"/>
</dbReference>
<comment type="caution">
    <text evidence="7">The sequence shown here is derived from an EMBL/GenBank/DDBJ whole genome shotgun (WGS) entry which is preliminary data.</text>
</comment>
<dbReference type="AlphaFoldDB" id="A0A080N4F3"/>
<evidence type="ECO:0000256" key="5">
    <source>
        <dbReference type="SAM" id="MobiDB-lite"/>
    </source>
</evidence>
<dbReference type="OrthoDB" id="3239744at2"/>
<dbReference type="STRING" id="1341695.BBOMB_0644"/>
<dbReference type="InterPro" id="IPR003593">
    <property type="entry name" value="AAA+_ATPase"/>
</dbReference>
<dbReference type="RefSeq" id="WP_052377386.1">
    <property type="nucleotide sequence ID" value="NZ_ATLK01000001.1"/>
</dbReference>
<name>A0A080N4F3_9BIFI</name>
<reference evidence="7 8" key="1">
    <citation type="journal article" date="2014" name="Appl. Environ. Microbiol.">
        <title>Genomic encyclopedia of type strains of the genus Bifidobacterium.</title>
        <authorList>
            <person name="Milani C."/>
            <person name="Lugli G.A."/>
            <person name="Duranti S."/>
            <person name="Turroni F."/>
            <person name="Bottacini F."/>
            <person name="Mangifesta M."/>
            <person name="Sanchez B."/>
            <person name="Viappiani A."/>
            <person name="Mancabelli L."/>
            <person name="Taminiau B."/>
            <person name="Delcenserie V."/>
            <person name="Barrangou R."/>
            <person name="Margolles A."/>
            <person name="van Sinderen D."/>
            <person name="Ventura M."/>
        </authorList>
    </citation>
    <scope>NUCLEOTIDE SEQUENCE [LARGE SCALE GENOMIC DNA]</scope>
    <source>
        <strain evidence="7 8">DSM 19703</strain>
    </source>
</reference>
<sequence length="580" mass="63254">MAQKKHMETINLSSVSYTYQGAAKPVFSDISLDFRRGWTAVLGDNGIGKTTLAKLVVGLIPPTAGEVMPNPNRLVCSYCEQRTDVPPSNLDDFRADWTPETNQVRETLGIDDGWAYRYAALSGGEAKRLQIACSLALRPDVLVLDEPTNYVDAPTRAAIASALLGFHGIGIVVSHDAELMDVLVQRCVFLERWHVGGHNLVEATMIPGSYSQAKGELKRRQVHAHDELVANGRSLRRLQQVKQQRQQETAHVNALKQKAGRRINPKDSDALQRNKDIRSVGGDTGASRSSARIDARLGKAHIALENLQVASKRYDGAFRYCASPSHRRELLHLGPGFVSFDGGFEAQKAGNDASVQPEAFNRQGPSDVARTGRFVQSSHGRTRGIRLEKAQASPSVGEQGFTIPELTVGPRDHIGICGPNGAGKSTLLRVLLRDGICQGFSSYLAIRQIVDDAALLEAAQRFAGLDADLRSQVVNNYAQLNADPDRLVDALSSSTLAELSPGETQKLLLCLGLLDSPQLLVLDEPTNHLDLHAREALASMLAGFPGAVLVVSHDEWFLREVAPELWWSLGTDGRLTFRHP</sequence>
<evidence type="ECO:0000313" key="7">
    <source>
        <dbReference type="EMBL" id="KFF31300.1"/>
    </source>
</evidence>
<dbReference type="SUPFAM" id="SSF52540">
    <property type="entry name" value="P-loop containing nucleoside triphosphate hydrolases"/>
    <property type="match status" value="2"/>
</dbReference>
<dbReference type="InterPro" id="IPR027417">
    <property type="entry name" value="P-loop_NTPase"/>
</dbReference>
<keyword evidence="2" id="KW-0677">Repeat</keyword>
<feature type="compositionally biased region" description="Basic and acidic residues" evidence="5">
    <location>
        <begin position="264"/>
        <end position="278"/>
    </location>
</feature>
<evidence type="ECO:0000256" key="3">
    <source>
        <dbReference type="ARBA" id="ARBA00022741"/>
    </source>
</evidence>
<feature type="region of interest" description="Disordered" evidence="5">
    <location>
        <begin position="259"/>
        <end position="289"/>
    </location>
</feature>
<dbReference type="InterPro" id="IPR015856">
    <property type="entry name" value="ABC_transpr_CbiO/EcfA_su"/>
</dbReference>
<keyword evidence="1" id="KW-0813">Transport</keyword>
<organism evidence="7 8">
    <name type="scientific">Bifidobacterium bombi DSM 19703</name>
    <dbReference type="NCBI Taxonomy" id="1341695"/>
    <lineage>
        <taxon>Bacteria</taxon>
        <taxon>Bacillati</taxon>
        <taxon>Actinomycetota</taxon>
        <taxon>Actinomycetes</taxon>
        <taxon>Bifidobacteriales</taxon>
        <taxon>Bifidobacteriaceae</taxon>
        <taxon>Bifidobacterium</taxon>
    </lineage>
</organism>